<protein>
    <submittedName>
        <fullName evidence="2">Uncharacterized protein</fullName>
    </submittedName>
</protein>
<comment type="caution">
    <text evidence="2">The sequence shown here is derived from an EMBL/GenBank/DDBJ whole genome shotgun (WGS) entry which is preliminary data.</text>
</comment>
<proteinExistence type="predicted"/>
<feature type="compositionally biased region" description="Basic and acidic residues" evidence="1">
    <location>
        <begin position="67"/>
        <end position="76"/>
    </location>
</feature>
<evidence type="ECO:0000313" key="2">
    <source>
        <dbReference type="EMBL" id="PON38681.1"/>
    </source>
</evidence>
<evidence type="ECO:0000313" key="3">
    <source>
        <dbReference type="Proteomes" id="UP000237105"/>
    </source>
</evidence>
<sequence length="107" mass="12434">MANHYQELCRFQTRIVTKAAENEKTYEIAISGLKKILKNINANLRGREIEKPSSNFHTQMVYAQNESEFHNNDENNIRGIKIKGRARDKSSRPKSSLEMAKKEKRVL</sequence>
<dbReference type="AlphaFoldDB" id="A0A2P5AQD7"/>
<reference evidence="3" key="1">
    <citation type="submission" date="2016-06" db="EMBL/GenBank/DDBJ databases">
        <title>Parallel loss of symbiosis genes in relatives of nitrogen-fixing non-legume Parasponia.</title>
        <authorList>
            <person name="Van Velzen R."/>
            <person name="Holmer R."/>
            <person name="Bu F."/>
            <person name="Rutten L."/>
            <person name="Van Zeijl A."/>
            <person name="Liu W."/>
            <person name="Santuari L."/>
            <person name="Cao Q."/>
            <person name="Sharma T."/>
            <person name="Shen D."/>
            <person name="Roswanjaya Y."/>
            <person name="Wardhani T."/>
            <person name="Kalhor M.S."/>
            <person name="Jansen J."/>
            <person name="Van den Hoogen J."/>
            <person name="Gungor B."/>
            <person name="Hartog M."/>
            <person name="Hontelez J."/>
            <person name="Verver J."/>
            <person name="Yang W.-C."/>
            <person name="Schijlen E."/>
            <person name="Repin R."/>
            <person name="Schilthuizen M."/>
            <person name="Schranz E."/>
            <person name="Heidstra R."/>
            <person name="Miyata K."/>
            <person name="Fedorova E."/>
            <person name="Kohlen W."/>
            <person name="Bisseling T."/>
            <person name="Smit S."/>
            <person name="Geurts R."/>
        </authorList>
    </citation>
    <scope>NUCLEOTIDE SEQUENCE [LARGE SCALE GENOMIC DNA]</scope>
    <source>
        <strain evidence="3">cv. WU1-14</strain>
    </source>
</reference>
<dbReference type="Proteomes" id="UP000237105">
    <property type="component" value="Unassembled WGS sequence"/>
</dbReference>
<evidence type="ECO:0000256" key="1">
    <source>
        <dbReference type="SAM" id="MobiDB-lite"/>
    </source>
</evidence>
<dbReference type="EMBL" id="JXTB01000488">
    <property type="protein sequence ID" value="PON38681.1"/>
    <property type="molecule type" value="Genomic_DNA"/>
</dbReference>
<dbReference type="OrthoDB" id="2402896at2759"/>
<name>A0A2P5AQD7_PARAD</name>
<gene>
    <name evidence="2" type="ORF">PanWU01x14_310790</name>
</gene>
<organism evidence="2 3">
    <name type="scientific">Parasponia andersonii</name>
    <name type="common">Sponia andersonii</name>
    <dbReference type="NCBI Taxonomy" id="3476"/>
    <lineage>
        <taxon>Eukaryota</taxon>
        <taxon>Viridiplantae</taxon>
        <taxon>Streptophyta</taxon>
        <taxon>Embryophyta</taxon>
        <taxon>Tracheophyta</taxon>
        <taxon>Spermatophyta</taxon>
        <taxon>Magnoliopsida</taxon>
        <taxon>eudicotyledons</taxon>
        <taxon>Gunneridae</taxon>
        <taxon>Pentapetalae</taxon>
        <taxon>rosids</taxon>
        <taxon>fabids</taxon>
        <taxon>Rosales</taxon>
        <taxon>Cannabaceae</taxon>
        <taxon>Parasponia</taxon>
    </lineage>
</organism>
<feature type="region of interest" description="Disordered" evidence="1">
    <location>
        <begin position="66"/>
        <end position="107"/>
    </location>
</feature>
<accession>A0A2P5AQD7</accession>
<keyword evidence="3" id="KW-1185">Reference proteome</keyword>